<feature type="compositionally biased region" description="Pro residues" evidence="1">
    <location>
        <begin position="253"/>
        <end position="262"/>
    </location>
</feature>
<dbReference type="Proteomes" id="UP000823405">
    <property type="component" value="Unassembled WGS sequence"/>
</dbReference>
<protein>
    <submittedName>
        <fullName evidence="3">Uncharacterized protein</fullName>
    </submittedName>
</protein>
<feature type="region of interest" description="Disordered" evidence="1">
    <location>
        <begin position="233"/>
        <end position="263"/>
    </location>
</feature>
<accession>A0A9P6RB75</accession>
<dbReference type="AlphaFoldDB" id="A0A9P6RB75"/>
<evidence type="ECO:0000256" key="1">
    <source>
        <dbReference type="SAM" id="MobiDB-lite"/>
    </source>
</evidence>
<evidence type="ECO:0000313" key="4">
    <source>
        <dbReference type="Proteomes" id="UP000823405"/>
    </source>
</evidence>
<feature type="compositionally biased region" description="Pro residues" evidence="1">
    <location>
        <begin position="371"/>
        <end position="380"/>
    </location>
</feature>
<feature type="compositionally biased region" description="Low complexity" evidence="1">
    <location>
        <begin position="349"/>
        <end position="370"/>
    </location>
</feature>
<feature type="signal peptide" evidence="2">
    <location>
        <begin position="1"/>
        <end position="18"/>
    </location>
</feature>
<organism evidence="3 4">
    <name type="scientific">Linnemannia gamsii</name>
    <dbReference type="NCBI Taxonomy" id="64522"/>
    <lineage>
        <taxon>Eukaryota</taxon>
        <taxon>Fungi</taxon>
        <taxon>Fungi incertae sedis</taxon>
        <taxon>Mucoromycota</taxon>
        <taxon>Mortierellomycotina</taxon>
        <taxon>Mortierellomycetes</taxon>
        <taxon>Mortierellales</taxon>
        <taxon>Mortierellaceae</taxon>
        <taxon>Linnemannia</taxon>
    </lineage>
</organism>
<gene>
    <name evidence="3" type="ORF">BGZ97_006915</name>
</gene>
<keyword evidence="2" id="KW-0732">Signal</keyword>
<feature type="region of interest" description="Disordered" evidence="1">
    <location>
        <begin position="348"/>
        <end position="381"/>
    </location>
</feature>
<feature type="compositionally biased region" description="Low complexity" evidence="1">
    <location>
        <begin position="233"/>
        <end position="252"/>
    </location>
</feature>
<comment type="caution">
    <text evidence="3">The sequence shown here is derived from an EMBL/GenBank/DDBJ whole genome shotgun (WGS) entry which is preliminary data.</text>
</comment>
<feature type="non-terminal residue" evidence="3">
    <location>
        <position position="1"/>
    </location>
</feature>
<dbReference type="OrthoDB" id="2404190at2759"/>
<feature type="chain" id="PRO_5040313567" evidence="2">
    <location>
        <begin position="19"/>
        <end position="397"/>
    </location>
</feature>
<sequence length="397" mass="42856">MRFSAVAIAAALIAVANAQSDYFPFPREGSCIEACTDRVGKTRFPEYNDVDEYGARFIESLSYSYESGSENTRLFMNEVGQCMGSCPPAQLTPYAMMFPQKRTWYNANKLGTPPPRPTAVVPTATTSAPPVVTSTPPGVDPAYPFQPNGPCVANCINTVGKAAFPNFSEDPKSPYFWESLSYSFDSGSDKTREFMTDVGMCQGKCPAAENQLYSDQFYNQKQWYLANKPKTTTVAPTVPTTPSTTTTTSGPVPTGPVNPPGDYPFKPNGPCVSACTNKIGKGMFPNYSEDPKSPYFIQSLALSFESGSDSTREFMTGVGMCQGTCPAAENQLYLDQFPKQKEWYLANKNGGTNPPVTTKPTTTTTTSGPVPTGPVNPPGDYPFKPNGPCVSACTNKI</sequence>
<keyword evidence="4" id="KW-1185">Reference proteome</keyword>
<name>A0A9P6RB75_9FUNG</name>
<dbReference type="EMBL" id="JAAAIN010000306">
    <property type="protein sequence ID" value="KAG0316400.1"/>
    <property type="molecule type" value="Genomic_DNA"/>
</dbReference>
<proteinExistence type="predicted"/>
<evidence type="ECO:0000256" key="2">
    <source>
        <dbReference type="SAM" id="SignalP"/>
    </source>
</evidence>
<reference evidence="3" key="1">
    <citation type="journal article" date="2020" name="Fungal Divers.">
        <title>Resolving the Mortierellaceae phylogeny through synthesis of multi-gene phylogenetics and phylogenomics.</title>
        <authorList>
            <person name="Vandepol N."/>
            <person name="Liber J."/>
            <person name="Desiro A."/>
            <person name="Na H."/>
            <person name="Kennedy M."/>
            <person name="Barry K."/>
            <person name="Grigoriev I.V."/>
            <person name="Miller A.N."/>
            <person name="O'Donnell K."/>
            <person name="Stajich J.E."/>
            <person name="Bonito G."/>
        </authorList>
    </citation>
    <scope>NUCLEOTIDE SEQUENCE</scope>
    <source>
        <strain evidence="3">NVP60</strain>
    </source>
</reference>
<evidence type="ECO:0000313" key="3">
    <source>
        <dbReference type="EMBL" id="KAG0316400.1"/>
    </source>
</evidence>